<keyword evidence="8" id="KW-1185">Reference proteome</keyword>
<dbReference type="GO" id="GO:0046872">
    <property type="term" value="F:metal ion binding"/>
    <property type="evidence" value="ECO:0007669"/>
    <property type="project" value="UniProtKB-UniRule"/>
</dbReference>
<comment type="function">
    <text evidence="5">Produces N-formyl-kynurenine through the oxidation of tryptophan.</text>
</comment>
<reference evidence="7 8" key="1">
    <citation type="journal article" date="2011" name="J. Gen. Appl. Microbiol.">
        <title>Draft genome sequencing of the enigmatic yeast Saitoella complicata.</title>
        <authorList>
            <person name="Nishida H."/>
            <person name="Hamamoto M."/>
            <person name="Sugiyama J."/>
        </authorList>
    </citation>
    <scope>NUCLEOTIDE SEQUENCE [LARGE SCALE GENOMIC DNA]</scope>
    <source>
        <strain evidence="7 8">NRRL Y-17804</strain>
    </source>
</reference>
<evidence type="ECO:0000256" key="4">
    <source>
        <dbReference type="PIRSR" id="PIRSR600898-1"/>
    </source>
</evidence>
<comment type="similarity">
    <text evidence="1 5">Belongs to the indoleamine 2,3-dioxygenase family.</text>
</comment>
<evidence type="ECO:0000313" key="8">
    <source>
        <dbReference type="Proteomes" id="UP000033140"/>
    </source>
</evidence>
<feature type="region of interest" description="Disordered" evidence="6">
    <location>
        <begin position="414"/>
        <end position="438"/>
    </location>
</feature>
<feature type="binding site" description="proximal binding residue" evidence="4">
    <location>
        <position position="495"/>
    </location>
    <ligand>
        <name>heme b</name>
        <dbReference type="ChEBI" id="CHEBI:60344"/>
    </ligand>
    <ligandPart>
        <name>Fe</name>
        <dbReference type="ChEBI" id="CHEBI:18248"/>
    </ligandPart>
</feature>
<dbReference type="PANTHER" id="PTHR28657">
    <property type="entry name" value="INDOLEAMINE 2,3-DIOXYGENASE"/>
    <property type="match status" value="1"/>
</dbReference>
<keyword evidence="5" id="KW-0223">Dioxygenase</keyword>
<dbReference type="EMBL" id="BACD03000009">
    <property type="protein sequence ID" value="GAO47429.1"/>
    <property type="molecule type" value="Genomic_DNA"/>
</dbReference>
<dbReference type="EC" id="1.13.11.52" evidence="5"/>
<evidence type="ECO:0000256" key="6">
    <source>
        <dbReference type="SAM" id="MobiDB-lite"/>
    </source>
</evidence>
<dbReference type="STRING" id="698492.A0A0E9NC74"/>
<dbReference type="PANTHER" id="PTHR28657:SF5">
    <property type="entry name" value="INDOLEAMINE 2,3-DIOXYGENASE"/>
    <property type="match status" value="1"/>
</dbReference>
<feature type="compositionally biased region" description="Pro residues" evidence="6">
    <location>
        <begin position="424"/>
        <end position="435"/>
    </location>
</feature>
<dbReference type="Proteomes" id="UP000033140">
    <property type="component" value="Unassembled WGS sequence"/>
</dbReference>
<comment type="caution">
    <text evidence="7">The sequence shown here is derived from an EMBL/GenBank/DDBJ whole genome shotgun (WGS) entry which is preliminary data.</text>
</comment>
<evidence type="ECO:0000256" key="1">
    <source>
        <dbReference type="ARBA" id="ARBA00007119"/>
    </source>
</evidence>
<dbReference type="InterPro" id="IPR000898">
    <property type="entry name" value="Indolamine_dOase"/>
</dbReference>
<evidence type="ECO:0000313" key="7">
    <source>
        <dbReference type="EMBL" id="GAO47429.1"/>
    </source>
</evidence>
<organism evidence="7 8">
    <name type="scientific">Saitoella complicata (strain BCRC 22490 / CBS 7301 / JCM 7358 / NBRC 10748 / NRRL Y-17804)</name>
    <dbReference type="NCBI Taxonomy" id="698492"/>
    <lineage>
        <taxon>Eukaryota</taxon>
        <taxon>Fungi</taxon>
        <taxon>Dikarya</taxon>
        <taxon>Ascomycota</taxon>
        <taxon>Taphrinomycotina</taxon>
        <taxon>Taphrinomycotina incertae sedis</taxon>
        <taxon>Saitoella</taxon>
    </lineage>
</organism>
<dbReference type="Pfam" id="PF01231">
    <property type="entry name" value="IDO"/>
    <property type="match status" value="1"/>
</dbReference>
<dbReference type="GO" id="GO:0019441">
    <property type="term" value="P:L-tryptophan catabolic process to kynurenine"/>
    <property type="evidence" value="ECO:0007669"/>
    <property type="project" value="UniProtKB-UniRule"/>
</dbReference>
<dbReference type="FunFam" id="1.20.58.480:FF:000004">
    <property type="entry name" value="Indoleamine 2,3-dioxygenase subfamily"/>
    <property type="match status" value="1"/>
</dbReference>
<protein>
    <recommendedName>
        <fullName evidence="5">Indoleamine 2,3-dioxygenase</fullName>
        <ecNumber evidence="5">1.13.11.52</ecNumber>
    </recommendedName>
</protein>
<keyword evidence="2 4" id="KW-0479">Metal-binding</keyword>
<feature type="compositionally biased region" description="Polar residues" evidence="6">
    <location>
        <begin position="512"/>
        <end position="527"/>
    </location>
</feature>
<keyword evidence="4 5" id="KW-0349">Heme</keyword>
<dbReference type="Gene3D" id="1.20.58.480">
    <property type="match status" value="1"/>
</dbReference>
<name>A0A0E9NC74_SAICN</name>
<keyword evidence="3 4" id="KW-0408">Iron</keyword>
<dbReference type="InterPro" id="IPR037217">
    <property type="entry name" value="Trp/Indoleamine_2_3_dOase-like"/>
</dbReference>
<comment type="catalytic activity">
    <reaction evidence="5">
        <text>L-tryptophan + O2 = N-formyl-L-kynurenine</text>
        <dbReference type="Rhea" id="RHEA:24536"/>
        <dbReference type="ChEBI" id="CHEBI:15379"/>
        <dbReference type="ChEBI" id="CHEBI:57912"/>
        <dbReference type="ChEBI" id="CHEBI:58629"/>
    </reaction>
</comment>
<feature type="region of interest" description="Disordered" evidence="6">
    <location>
        <begin position="512"/>
        <end position="534"/>
    </location>
</feature>
<gene>
    <name evidence="7" type="ORF">G7K_1637-t1</name>
</gene>
<dbReference type="GO" id="GO:0005737">
    <property type="term" value="C:cytoplasm"/>
    <property type="evidence" value="ECO:0007669"/>
    <property type="project" value="TreeGrafter"/>
</dbReference>
<dbReference type="GO" id="GO:0020037">
    <property type="term" value="F:heme binding"/>
    <property type="evidence" value="ECO:0007669"/>
    <property type="project" value="UniProtKB-UniRule"/>
</dbReference>
<dbReference type="OMA" id="HVLAWIM"/>
<dbReference type="AlphaFoldDB" id="A0A0E9NC74"/>
<reference evidence="7 8" key="3">
    <citation type="journal article" date="2015" name="Genome Announc.">
        <title>Draft Genome Sequence of the Archiascomycetous Yeast Saitoella complicata.</title>
        <authorList>
            <person name="Yamauchi K."/>
            <person name="Kondo S."/>
            <person name="Hamamoto M."/>
            <person name="Takahashi Y."/>
            <person name="Ogura Y."/>
            <person name="Hayashi T."/>
            <person name="Nishida H."/>
        </authorList>
    </citation>
    <scope>NUCLEOTIDE SEQUENCE [LARGE SCALE GENOMIC DNA]</scope>
    <source>
        <strain evidence="7 8">NRRL Y-17804</strain>
    </source>
</reference>
<evidence type="ECO:0000256" key="3">
    <source>
        <dbReference type="ARBA" id="ARBA00023004"/>
    </source>
</evidence>
<keyword evidence="5" id="KW-0560">Oxidoreductase</keyword>
<sequence length="648" mass="72330">MVVDDGRCKTSVQLPLRGEERPGRLRVIGYMIRPFARLSVCCLDARQYQTTPVTLFATLIPCQRRVWRAANRRSASRILVRVGGEREISFRSRLFDSKHLPVLLFDTDRLPSLTALTGTPTSSRLGRQPSTMIPSIPDLADYGLSPETGFLPASAPLARLTDPYYEPWERIMDSYNGYLLAGRLREVVHALPELSTEYLHNVRDLRRAFVVLCFIAHGYVWGGAQPMERLPRQLAVPWVQVANALEVRPVVCHAAVCLWNYKPLFFDEPLDLENLATFHTFSGAMDESWFYLITTAIEARGGPCMPLLLDAMQAAREDDKVRFVDNLRTLAVQLDGLNDALARMYEKCDPYVFYWKVRPYLAGWNNMAEAGLPNGVIYEGCDEENHYRKYAGGSAAQSALIHALDIALGVEHRPTGEKKDTPRQPSPPGQAPPPKHNFIHEMRNYMPGPHRRFLAHLSTVANIRPYVQQHSQSHPEVAQAYDACLAMLRSFRDKHIQIVSRYIIIQAKGQNQSPPKATQTTGLAKTQSADKKEFRGTGGTSLIPFLKQARDETGEVLVGGWKDKVDLSMEQPKPFKLAALARADQKAHIADFTQTKPQPPSNGVIGKRRPSFGMAGHWDYSGEGGGLSAGTDCTEEGIGYTIGIADGY</sequence>
<reference evidence="7 8" key="2">
    <citation type="journal article" date="2014" name="J. Gen. Appl. Microbiol.">
        <title>The early diverging ascomycetous budding yeast Saitoella complicata has three histone deacetylases belonging to the Clr6, Hos2, and Rpd3 lineages.</title>
        <authorList>
            <person name="Nishida H."/>
            <person name="Matsumoto T."/>
            <person name="Kondo S."/>
            <person name="Hamamoto M."/>
            <person name="Yoshikawa H."/>
        </authorList>
    </citation>
    <scope>NUCLEOTIDE SEQUENCE [LARGE SCALE GENOMIC DNA]</scope>
    <source>
        <strain evidence="7 8">NRRL Y-17804</strain>
    </source>
</reference>
<dbReference type="GO" id="GO:0033754">
    <property type="term" value="F:indoleamine 2,3-dioxygenase activity"/>
    <property type="evidence" value="ECO:0007669"/>
    <property type="project" value="UniProtKB-EC"/>
</dbReference>
<dbReference type="SUPFAM" id="SSF140959">
    <property type="entry name" value="Indolic compounds 2,3-dioxygenase-like"/>
    <property type="match status" value="1"/>
</dbReference>
<evidence type="ECO:0000256" key="2">
    <source>
        <dbReference type="ARBA" id="ARBA00022723"/>
    </source>
</evidence>
<evidence type="ECO:0000256" key="5">
    <source>
        <dbReference type="RuleBase" id="RU369119"/>
    </source>
</evidence>
<proteinExistence type="inferred from homology"/>
<accession>A0A0E9NC74</accession>
<dbReference type="GO" id="GO:0034354">
    <property type="term" value="P:'de novo' NAD+ biosynthetic process from L-tryptophan"/>
    <property type="evidence" value="ECO:0007669"/>
    <property type="project" value="TreeGrafter"/>
</dbReference>